<feature type="domain" description="UspA" evidence="2">
    <location>
        <begin position="4"/>
        <end position="144"/>
    </location>
</feature>
<comment type="similarity">
    <text evidence="1">Belongs to the universal stress protein A family.</text>
</comment>
<comment type="caution">
    <text evidence="3">The sequence shown here is derived from an EMBL/GenBank/DDBJ whole genome shotgun (WGS) entry which is preliminary data.</text>
</comment>
<gene>
    <name evidence="3" type="ORF">ENV52_15135</name>
</gene>
<dbReference type="InterPro" id="IPR014729">
    <property type="entry name" value="Rossmann-like_a/b/a_fold"/>
</dbReference>
<dbReference type="PRINTS" id="PR01438">
    <property type="entry name" value="UNVRSLSTRESS"/>
</dbReference>
<accession>A0A7V6A709</accession>
<name>A0A7V6A709_9BACT</name>
<dbReference type="InterPro" id="IPR006016">
    <property type="entry name" value="UspA"/>
</dbReference>
<protein>
    <submittedName>
        <fullName evidence="3">Universal stress protein</fullName>
    </submittedName>
</protein>
<evidence type="ECO:0000313" key="3">
    <source>
        <dbReference type="EMBL" id="HHS31018.1"/>
    </source>
</evidence>
<evidence type="ECO:0000256" key="1">
    <source>
        <dbReference type="ARBA" id="ARBA00008791"/>
    </source>
</evidence>
<dbReference type="SUPFAM" id="SSF52402">
    <property type="entry name" value="Adenine nucleotide alpha hydrolases-like"/>
    <property type="match status" value="1"/>
</dbReference>
<evidence type="ECO:0000259" key="2">
    <source>
        <dbReference type="Pfam" id="PF00582"/>
    </source>
</evidence>
<dbReference type="EMBL" id="DTGR01000234">
    <property type="protein sequence ID" value="HHS31018.1"/>
    <property type="molecule type" value="Genomic_DNA"/>
</dbReference>
<dbReference type="Gene3D" id="3.40.50.620">
    <property type="entry name" value="HUPs"/>
    <property type="match status" value="1"/>
</dbReference>
<sequence>MKKIEKILFPIDFAENFEALLPWVSTFVDRFDATLYVLFVAQDLADVSSFHVPHGNLQQFQEEVLKAAQKKMSVTAKEEFKAFKKVEARVAQGAPAEKIIETAKNEGIDLIIMGTHGRKGLERAIFGSVCDKVVRIAPCPVLTVNPTLP</sequence>
<dbReference type="PANTHER" id="PTHR46268:SF22">
    <property type="entry name" value="SENSOR PROTEIN KDPD-RELATED"/>
    <property type="match status" value="1"/>
</dbReference>
<dbReference type="InterPro" id="IPR006015">
    <property type="entry name" value="Universal_stress_UspA"/>
</dbReference>
<proteinExistence type="inferred from homology"/>
<organism evidence="3">
    <name type="scientific">Desulfobacca acetoxidans</name>
    <dbReference type="NCBI Taxonomy" id="60893"/>
    <lineage>
        <taxon>Bacteria</taxon>
        <taxon>Pseudomonadati</taxon>
        <taxon>Thermodesulfobacteriota</taxon>
        <taxon>Desulfobaccia</taxon>
        <taxon>Desulfobaccales</taxon>
        <taxon>Desulfobaccaceae</taxon>
        <taxon>Desulfobacca</taxon>
    </lineage>
</organism>
<reference evidence="3" key="1">
    <citation type="journal article" date="2020" name="mSystems">
        <title>Genome- and Community-Level Interaction Insights into Carbon Utilization and Element Cycling Functions of Hydrothermarchaeota in Hydrothermal Sediment.</title>
        <authorList>
            <person name="Zhou Z."/>
            <person name="Liu Y."/>
            <person name="Xu W."/>
            <person name="Pan J."/>
            <person name="Luo Z.H."/>
            <person name="Li M."/>
        </authorList>
    </citation>
    <scope>NUCLEOTIDE SEQUENCE [LARGE SCALE GENOMIC DNA]</scope>
    <source>
        <strain evidence="3">SpSt-767</strain>
    </source>
</reference>
<dbReference type="Pfam" id="PF00582">
    <property type="entry name" value="Usp"/>
    <property type="match status" value="1"/>
</dbReference>
<dbReference type="AlphaFoldDB" id="A0A7V6A709"/>
<dbReference type="PANTHER" id="PTHR46268">
    <property type="entry name" value="STRESS RESPONSE PROTEIN NHAX"/>
    <property type="match status" value="1"/>
</dbReference>
<dbReference type="CDD" id="cd00293">
    <property type="entry name" value="USP-like"/>
    <property type="match status" value="1"/>
</dbReference>